<evidence type="ECO:0000256" key="7">
    <source>
        <dbReference type="ARBA" id="ARBA00038781"/>
    </source>
</evidence>
<dbReference type="GO" id="GO:1901238">
    <property type="term" value="F:ABC-type tungstate transporter activity"/>
    <property type="evidence" value="ECO:0007669"/>
    <property type="project" value="UniProtKB-EC"/>
</dbReference>
<comment type="subunit">
    <text evidence="7">The complex is composed of two ATP-binding proteins (WtpC), two transmembrane proteins (WtpB) and a solute-binding protein (WtpA).</text>
</comment>
<keyword evidence="5" id="KW-0067">ATP-binding</keyword>
<dbReference type="InterPro" id="IPR050093">
    <property type="entry name" value="ABC_SmlMolc_Importer"/>
</dbReference>
<dbReference type="STRING" id="406327.Mevan_0831"/>
<dbReference type="GO" id="GO:0016887">
    <property type="term" value="F:ATP hydrolysis activity"/>
    <property type="evidence" value="ECO:0007669"/>
    <property type="project" value="InterPro"/>
</dbReference>
<keyword evidence="13" id="KW-1185">Reference proteome</keyword>
<evidence type="ECO:0000256" key="2">
    <source>
        <dbReference type="ARBA" id="ARBA00022448"/>
    </source>
</evidence>
<dbReference type="InterPro" id="IPR003439">
    <property type="entry name" value="ABC_transporter-like_ATP-bd"/>
</dbReference>
<accession>A6UQG5</accession>
<dbReference type="KEGG" id="mvn:Mevan_0831"/>
<keyword evidence="2" id="KW-0813">Transport</keyword>
<protein>
    <recommendedName>
        <fullName evidence="9">Molybdate/tungstate import ATP-binding protein WtpC</fullName>
        <ecNumber evidence="8">7.3.2.6</ecNumber>
    </recommendedName>
</protein>
<dbReference type="GO" id="GO:0005524">
    <property type="term" value="F:ATP binding"/>
    <property type="evidence" value="ECO:0007669"/>
    <property type="project" value="UniProtKB-KW"/>
</dbReference>
<evidence type="ECO:0000256" key="8">
    <source>
        <dbReference type="ARBA" id="ARBA00039025"/>
    </source>
</evidence>
<evidence type="ECO:0000313" key="12">
    <source>
        <dbReference type="EMBL" id="ABR54737.1"/>
    </source>
</evidence>
<dbReference type="RefSeq" id="WP_011972638.1">
    <property type="nucleotide sequence ID" value="NC_009634.1"/>
</dbReference>
<dbReference type="SUPFAM" id="SSF52540">
    <property type="entry name" value="P-loop containing nucleoside triphosphate hydrolases"/>
    <property type="match status" value="1"/>
</dbReference>
<dbReference type="eggNOG" id="arCOG00175">
    <property type="taxonomic scope" value="Archaea"/>
</dbReference>
<keyword evidence="3" id="KW-0500">Molybdenum</keyword>
<dbReference type="AlphaFoldDB" id="A6UQG5"/>
<dbReference type="GeneID" id="5325062"/>
<sequence>MLKLENVSKSWKEFKLSNISLEMDKNYCILLGPSGAGKSVIIQCITGIIKPDSGKIYFNGEDITNLPPERRNFGYVPQNYALFPNMSVYKNIAYGMKIRGRSKLEIDKKVLDISEFLGITRILNRKPLTLSGGEQQRTAIARALVLDPKILLLDEPTAALDTSIKENVISELKKIGEIVPVVHITHDFVEARTLGNQIAILINGELNDFGDSEIFKTPKNEKIAKFLGYNLVKIENKNYAVAPEETVVKRPNEVQNPIEQHYFGKVESIVDFGYYRKLNVKIDEYSVKCITKGTNNLKIGEDVKVFYKRKISLN</sequence>
<dbReference type="InterPro" id="IPR008995">
    <property type="entry name" value="Mo/tungstate-bd_C_term_dom"/>
</dbReference>
<gene>
    <name evidence="12" type="ordered locus">Mevan_0831</name>
</gene>
<comment type="subcellular location">
    <subcellularLocation>
        <location evidence="1">Cell membrane</location>
        <topology evidence="1">Peripheral membrane protein</topology>
    </subcellularLocation>
</comment>
<dbReference type="Gene3D" id="3.40.50.300">
    <property type="entry name" value="P-loop containing nucleotide triphosphate hydrolases"/>
    <property type="match status" value="1"/>
</dbReference>
<evidence type="ECO:0000256" key="9">
    <source>
        <dbReference type="ARBA" id="ARBA00041133"/>
    </source>
</evidence>
<proteinExistence type="inferred from homology"/>
<dbReference type="SUPFAM" id="SSF50331">
    <property type="entry name" value="MOP-like"/>
    <property type="match status" value="1"/>
</dbReference>
<dbReference type="GO" id="GO:0005886">
    <property type="term" value="C:plasma membrane"/>
    <property type="evidence" value="ECO:0007669"/>
    <property type="project" value="UniProtKB-SubCell"/>
</dbReference>
<dbReference type="EC" id="7.3.2.6" evidence="8"/>
<evidence type="ECO:0000256" key="4">
    <source>
        <dbReference type="ARBA" id="ARBA00022741"/>
    </source>
</evidence>
<dbReference type="OrthoDB" id="18368at2157"/>
<dbReference type="PROSITE" id="PS50893">
    <property type="entry name" value="ABC_TRANSPORTER_2"/>
    <property type="match status" value="1"/>
</dbReference>
<evidence type="ECO:0000256" key="5">
    <source>
        <dbReference type="ARBA" id="ARBA00022840"/>
    </source>
</evidence>
<dbReference type="SMART" id="SM00382">
    <property type="entry name" value="AAA"/>
    <property type="match status" value="1"/>
</dbReference>
<reference evidence="12" key="1">
    <citation type="submission" date="2007-06" db="EMBL/GenBank/DDBJ databases">
        <title>Complete sequence of Methanococcus vannielii SB.</title>
        <authorList>
            <consortium name="US DOE Joint Genome Institute"/>
            <person name="Copeland A."/>
            <person name="Lucas S."/>
            <person name="Lapidus A."/>
            <person name="Barry K."/>
            <person name="Glavina del Rio T."/>
            <person name="Dalin E."/>
            <person name="Tice H."/>
            <person name="Pitluck S."/>
            <person name="Chain P."/>
            <person name="Malfatti S."/>
            <person name="Shin M."/>
            <person name="Vergez L."/>
            <person name="Schmutz J."/>
            <person name="Larimer F."/>
            <person name="Land M."/>
            <person name="Hauser L."/>
            <person name="Kyrpides N."/>
            <person name="Anderson I."/>
            <person name="Sieprawska-Lupa M."/>
            <person name="Whitman W.B."/>
            <person name="Richardson P."/>
        </authorList>
    </citation>
    <scope>NUCLEOTIDE SEQUENCE [LARGE SCALE GENOMIC DNA]</scope>
    <source>
        <strain evidence="12">SB</strain>
    </source>
</reference>
<evidence type="ECO:0000256" key="1">
    <source>
        <dbReference type="ARBA" id="ARBA00004202"/>
    </source>
</evidence>
<comment type="similarity">
    <text evidence="6">Belongs to the ABC transporter superfamily. Sulfate/tungstate importer (TC 3.A.1.6) family.</text>
</comment>
<name>A6UQG5_METVS</name>
<dbReference type="PANTHER" id="PTHR42781:SF4">
    <property type="entry name" value="SPERMIDINE_PUTRESCINE IMPORT ATP-BINDING PROTEIN POTA"/>
    <property type="match status" value="1"/>
</dbReference>
<evidence type="ECO:0000313" key="13">
    <source>
        <dbReference type="Proteomes" id="UP000001107"/>
    </source>
</evidence>
<evidence type="ECO:0000256" key="6">
    <source>
        <dbReference type="ARBA" id="ARBA00038307"/>
    </source>
</evidence>
<evidence type="ECO:0000256" key="3">
    <source>
        <dbReference type="ARBA" id="ARBA00022505"/>
    </source>
</evidence>
<comment type="catalytic activity">
    <reaction evidence="10">
        <text>tungstate(in) + ATP + H2O = tungstate(out) + ADP + phosphate + H(+)</text>
        <dbReference type="Rhea" id="RHEA:35027"/>
        <dbReference type="ChEBI" id="CHEBI:15377"/>
        <dbReference type="ChEBI" id="CHEBI:15378"/>
        <dbReference type="ChEBI" id="CHEBI:30616"/>
        <dbReference type="ChEBI" id="CHEBI:43474"/>
        <dbReference type="ChEBI" id="CHEBI:46502"/>
        <dbReference type="ChEBI" id="CHEBI:456216"/>
        <dbReference type="EC" id="7.3.2.6"/>
    </reaction>
</comment>
<evidence type="ECO:0000259" key="11">
    <source>
        <dbReference type="PROSITE" id="PS50893"/>
    </source>
</evidence>
<keyword evidence="4" id="KW-0547">Nucleotide-binding</keyword>
<dbReference type="Proteomes" id="UP000001107">
    <property type="component" value="Chromosome"/>
</dbReference>
<dbReference type="PANTHER" id="PTHR42781">
    <property type="entry name" value="SPERMIDINE/PUTRESCINE IMPORT ATP-BINDING PROTEIN POTA"/>
    <property type="match status" value="1"/>
</dbReference>
<dbReference type="EMBL" id="CP000742">
    <property type="protein sequence ID" value="ABR54737.1"/>
    <property type="molecule type" value="Genomic_DNA"/>
</dbReference>
<feature type="domain" description="ABC transporter" evidence="11">
    <location>
        <begin position="2"/>
        <end position="227"/>
    </location>
</feature>
<dbReference type="Pfam" id="PF00005">
    <property type="entry name" value="ABC_tran"/>
    <property type="match status" value="1"/>
</dbReference>
<organism evidence="12 13">
    <name type="scientific">Methanococcus vannielii (strain ATCC 35089 / DSM 1224 / JCM 13029 / OCM 148 / SB)</name>
    <dbReference type="NCBI Taxonomy" id="406327"/>
    <lineage>
        <taxon>Archaea</taxon>
        <taxon>Methanobacteriati</taxon>
        <taxon>Methanobacteriota</taxon>
        <taxon>Methanomada group</taxon>
        <taxon>Methanococci</taxon>
        <taxon>Methanococcales</taxon>
        <taxon>Methanococcaceae</taxon>
        <taxon>Methanococcus</taxon>
    </lineage>
</organism>
<dbReference type="CDD" id="cd03299">
    <property type="entry name" value="ABC_ModC_like"/>
    <property type="match status" value="1"/>
</dbReference>
<dbReference type="InterPro" id="IPR003593">
    <property type="entry name" value="AAA+_ATPase"/>
</dbReference>
<evidence type="ECO:0000256" key="10">
    <source>
        <dbReference type="ARBA" id="ARBA00047936"/>
    </source>
</evidence>
<dbReference type="InterPro" id="IPR027417">
    <property type="entry name" value="P-loop_NTPase"/>
</dbReference>
<dbReference type="HOGENOM" id="CLU_000604_1_1_2"/>